<evidence type="ECO:0000313" key="2">
    <source>
        <dbReference type="Proteomes" id="UP000826146"/>
    </source>
</evidence>
<accession>A0ABN6I5J0</accession>
<dbReference type="EMBL" id="AP024819">
    <property type="protein sequence ID" value="BCZ18866.1"/>
    <property type="molecule type" value="Genomic_DNA"/>
</dbReference>
<sequence length="71" mass="7892">MHVAYNKLVDCILVFCKDTDIVPALKCARINGLNVSVAHLEHGFQVAKKLKVHSDGIRTIGIQEVMHRLPS</sequence>
<dbReference type="Proteomes" id="UP000826146">
    <property type="component" value="Chromosome"/>
</dbReference>
<evidence type="ECO:0000313" key="1">
    <source>
        <dbReference type="EMBL" id="BCZ18866.1"/>
    </source>
</evidence>
<keyword evidence="2" id="KW-1185">Reference proteome</keyword>
<protein>
    <recommendedName>
        <fullName evidence="3">NYN domain-containing protein</fullName>
    </recommendedName>
</protein>
<evidence type="ECO:0008006" key="3">
    <source>
        <dbReference type="Google" id="ProtNLM"/>
    </source>
</evidence>
<gene>
    <name evidence="1" type="ORF">NHP190012_05080</name>
</gene>
<name>A0ABN6I5J0_9HELI</name>
<organism evidence="1 2">
    <name type="scientific">Helicobacter gastrofelis</name>
    <dbReference type="NCBI Taxonomy" id="2849642"/>
    <lineage>
        <taxon>Bacteria</taxon>
        <taxon>Pseudomonadati</taxon>
        <taxon>Campylobacterota</taxon>
        <taxon>Epsilonproteobacteria</taxon>
        <taxon>Campylobacterales</taxon>
        <taxon>Helicobacteraceae</taxon>
        <taxon>Helicobacter</taxon>
    </lineage>
</organism>
<proteinExistence type="predicted"/>
<reference evidence="1 2" key="1">
    <citation type="submission" date="2021-07" db="EMBL/GenBank/DDBJ databases">
        <title>Novel Helicobacter sp. Isolated from a cat.</title>
        <authorList>
            <person name="Rimbara E."/>
            <person name="Suzuki M."/>
        </authorList>
    </citation>
    <scope>NUCLEOTIDE SEQUENCE [LARGE SCALE GENOMIC DNA]</scope>
    <source>
        <strain evidence="2">NHP19-012</strain>
    </source>
</reference>